<feature type="repeat" description="TPR" evidence="5">
    <location>
        <begin position="426"/>
        <end position="459"/>
    </location>
</feature>
<dbReference type="InterPro" id="IPR011990">
    <property type="entry name" value="TPR-like_helical_dom_sf"/>
</dbReference>
<evidence type="ECO:0000256" key="2">
    <source>
        <dbReference type="ARBA" id="ARBA00022490"/>
    </source>
</evidence>
<dbReference type="InterPro" id="IPR041243">
    <property type="entry name" value="STI1/HOP_DP"/>
</dbReference>
<reference evidence="8" key="1">
    <citation type="submission" date="2021-01" db="EMBL/GenBank/DDBJ databases">
        <authorList>
            <person name="Corre E."/>
            <person name="Pelletier E."/>
            <person name="Niang G."/>
            <person name="Scheremetjew M."/>
            <person name="Finn R."/>
            <person name="Kale V."/>
            <person name="Holt S."/>
            <person name="Cochrane G."/>
            <person name="Meng A."/>
            <person name="Brown T."/>
            <person name="Cohen L."/>
        </authorList>
    </citation>
    <scope>NUCLEOTIDE SEQUENCE</scope>
    <source>
        <strain evidence="8">CCMP219</strain>
    </source>
</reference>
<protein>
    <recommendedName>
        <fullName evidence="7">STI1 domain-containing protein</fullName>
    </recommendedName>
</protein>
<feature type="repeat" description="TPR" evidence="5">
    <location>
        <begin position="70"/>
        <end position="103"/>
    </location>
</feature>
<evidence type="ECO:0000256" key="4">
    <source>
        <dbReference type="ARBA" id="ARBA00022803"/>
    </source>
</evidence>
<name>A0A7R9YQT0_9CHLO</name>
<sequence>MADELKAKGNAAFSSGAYAEAIDFFSQAIDIDGKNHVLFSNRSAAKASLQDYDGALQDAEKCVELNPGWAKGYSRLGAALYGLESWGDAIKAYEAGLAKDPTNEQLKSGLAEAKAAQARPPAHKSPFARPDFLAKLAMDPRTRGFLSQPDFMAMISDVQNNTANMSKYLQDPRFQVALELAFGFKFSEGPQPEAAKPAADEHSGSGCCAPGQSCVPKAEPAPVPTPEPKPKAPEAAPTKPEPMQVDGNRAAALKEKEAGNAAYKKRDFDTAIGHYNKAIELDDTDISFLTNRSAVYFELGEHDKCIEDCDKAIERGHEVRADYKLIAKALTRKGSALVKQGLLEQAIDIFNKSLTEHRNADTLKKLNDAEKSLKEKREAEYVDADKCAAEREKGNQMFKDMKYPEAVAAYSEALRRGPPSVNPDAYKIYSNLAACYTKLGAYPEGVKAADKCIELEPTFVRGYSRKGALQFFMKEFDKALETYQMGLVHDPDNAELKEGIQRCVEQISRFASGDATKEEMAERQAHAMADPEVQGILRDPVMQNVLKDFQEDPRAAQSHLKSPEIMRKLNKLVSAGIIQMK</sequence>
<dbReference type="GO" id="GO:0051879">
    <property type="term" value="F:Hsp90 protein binding"/>
    <property type="evidence" value="ECO:0007669"/>
    <property type="project" value="TreeGrafter"/>
</dbReference>
<feature type="repeat" description="TPR" evidence="5">
    <location>
        <begin position="2"/>
        <end position="35"/>
    </location>
</feature>
<dbReference type="GO" id="GO:0005737">
    <property type="term" value="C:cytoplasm"/>
    <property type="evidence" value="ECO:0007669"/>
    <property type="project" value="UniProtKB-SubCell"/>
</dbReference>
<evidence type="ECO:0000256" key="6">
    <source>
        <dbReference type="SAM" id="MobiDB-lite"/>
    </source>
</evidence>
<comment type="subcellular location">
    <subcellularLocation>
        <location evidence="1">Cytoplasm</location>
    </subcellularLocation>
</comment>
<feature type="domain" description="STI1" evidence="7">
    <location>
        <begin position="139"/>
        <end position="178"/>
    </location>
</feature>
<feature type="domain" description="STI1" evidence="7">
    <location>
        <begin position="530"/>
        <end position="569"/>
    </location>
</feature>
<dbReference type="FunFam" id="1.25.40.10:FF:000020">
    <property type="entry name" value="Stress-induced phosphoprotein 1"/>
    <property type="match status" value="1"/>
</dbReference>
<keyword evidence="4 5" id="KW-0802">TPR repeat</keyword>
<evidence type="ECO:0000256" key="1">
    <source>
        <dbReference type="ARBA" id="ARBA00004496"/>
    </source>
</evidence>
<dbReference type="InterPro" id="IPR019734">
    <property type="entry name" value="TPR_rpt"/>
</dbReference>
<dbReference type="Gene3D" id="1.25.40.10">
    <property type="entry name" value="Tetratricopeptide repeat domain"/>
    <property type="match status" value="3"/>
</dbReference>
<evidence type="ECO:0000256" key="3">
    <source>
        <dbReference type="ARBA" id="ARBA00022737"/>
    </source>
</evidence>
<evidence type="ECO:0000256" key="5">
    <source>
        <dbReference type="PROSITE-ProRule" id="PRU00339"/>
    </source>
</evidence>
<dbReference type="InterPro" id="IPR006636">
    <property type="entry name" value="STI1_HS-bd"/>
</dbReference>
<organism evidence="8">
    <name type="scientific">Chlamydomonas euryale</name>
    <dbReference type="NCBI Taxonomy" id="1486919"/>
    <lineage>
        <taxon>Eukaryota</taxon>
        <taxon>Viridiplantae</taxon>
        <taxon>Chlorophyta</taxon>
        <taxon>core chlorophytes</taxon>
        <taxon>Chlorophyceae</taxon>
        <taxon>CS clade</taxon>
        <taxon>Chlamydomonadales</taxon>
        <taxon>Chlamydomonadaceae</taxon>
        <taxon>Chlamydomonas</taxon>
    </lineage>
</organism>
<dbReference type="PANTHER" id="PTHR22904">
    <property type="entry name" value="TPR REPEAT CONTAINING PROTEIN"/>
    <property type="match status" value="1"/>
</dbReference>
<feature type="repeat" description="TPR" evidence="5">
    <location>
        <begin position="327"/>
        <end position="360"/>
    </location>
</feature>
<proteinExistence type="predicted"/>
<dbReference type="Pfam" id="PF17830">
    <property type="entry name" value="STI1-HOP_DP"/>
    <property type="match status" value="2"/>
</dbReference>
<feature type="region of interest" description="Disordered" evidence="6">
    <location>
        <begin position="218"/>
        <end position="245"/>
    </location>
</feature>
<evidence type="ECO:0000259" key="7">
    <source>
        <dbReference type="SMART" id="SM00727"/>
    </source>
</evidence>
<feature type="repeat" description="TPR" evidence="5">
    <location>
        <begin position="252"/>
        <end position="285"/>
    </location>
</feature>
<feature type="compositionally biased region" description="Low complexity" evidence="6">
    <location>
        <begin position="233"/>
        <end position="242"/>
    </location>
</feature>
<dbReference type="SMART" id="SM00727">
    <property type="entry name" value="STI1"/>
    <property type="match status" value="2"/>
</dbReference>
<feature type="repeat" description="TPR" evidence="5">
    <location>
        <begin position="460"/>
        <end position="493"/>
    </location>
</feature>
<dbReference type="Gene3D" id="1.10.260.100">
    <property type="match status" value="2"/>
</dbReference>
<dbReference type="FunFam" id="1.25.40.10:FF:000010">
    <property type="entry name" value="Stress-induced phosphoprotein 1"/>
    <property type="match status" value="1"/>
</dbReference>
<accession>A0A7R9YQT0</accession>
<dbReference type="Pfam" id="PF13432">
    <property type="entry name" value="TPR_16"/>
    <property type="match status" value="1"/>
</dbReference>
<dbReference type="AlphaFoldDB" id="A0A7R9YQT0"/>
<dbReference type="EMBL" id="HBEC01001229">
    <property type="protein sequence ID" value="CAD8280538.1"/>
    <property type="molecule type" value="Transcribed_RNA"/>
</dbReference>
<dbReference type="Pfam" id="PF13181">
    <property type="entry name" value="TPR_8"/>
    <property type="match status" value="1"/>
</dbReference>
<keyword evidence="2" id="KW-0963">Cytoplasm</keyword>
<keyword evidence="3" id="KW-0677">Repeat</keyword>
<gene>
    <name evidence="8" type="ORF">CEUR00632_LOCUS573</name>
</gene>
<dbReference type="PROSITE" id="PS50005">
    <property type="entry name" value="TPR"/>
    <property type="match status" value="6"/>
</dbReference>
<dbReference type="SMART" id="SM00028">
    <property type="entry name" value="TPR"/>
    <property type="match status" value="9"/>
</dbReference>
<dbReference type="Pfam" id="PF13424">
    <property type="entry name" value="TPR_12"/>
    <property type="match status" value="1"/>
</dbReference>
<dbReference type="FunFam" id="1.10.260.100:FF:000002">
    <property type="entry name" value="Stress-induced-phosphoprotein 1 (Hsp70/Hsp90-organizing)"/>
    <property type="match status" value="1"/>
</dbReference>
<evidence type="ECO:0000313" key="8">
    <source>
        <dbReference type="EMBL" id="CAD8280538.1"/>
    </source>
</evidence>
<dbReference type="PANTHER" id="PTHR22904:SF533">
    <property type="entry name" value="HSP70-HSP90 ORGANIZING PROTEIN 3"/>
    <property type="match status" value="1"/>
</dbReference>
<dbReference type="SUPFAM" id="SSF48452">
    <property type="entry name" value="TPR-like"/>
    <property type="match status" value="2"/>
</dbReference>